<dbReference type="InterPro" id="IPR000838">
    <property type="entry name" value="RNA_pol_sigma70_ECF_CS"/>
</dbReference>
<keyword evidence="3 6" id="KW-0731">Sigma factor</keyword>
<reference evidence="9" key="2">
    <citation type="submission" date="2024-06" db="EMBL/GenBank/DDBJ databases">
        <authorList>
            <person name="Petrova K.O."/>
            <person name="Toshchakov S.V."/>
            <person name="Boltjanskaja Y.V."/>
            <person name="Kevbrin V."/>
        </authorList>
    </citation>
    <scope>NUCLEOTIDE SEQUENCE</scope>
    <source>
        <strain evidence="9">Z-910T</strain>
    </source>
</reference>
<dbReference type="InterPro" id="IPR036388">
    <property type="entry name" value="WH-like_DNA-bd_sf"/>
</dbReference>
<sequence length="174" mass="20164">MDSLVLKAQSGDIQAFEQLVNEYRNIALKMAYQLTGSLAEAEDLIQEAFIRVFKFLKTYKGQCSFTSWLYQIILNLYKDQNIRYNKLKTVPLDQISGLLKDMSNNIGSIDLKDTQLVVKEQLEKLPTLTRNAMLLKEYYGYSYTEISDILKVSVDSVRTRLYRGRKLIKENLSL</sequence>
<dbReference type="GO" id="GO:0003677">
    <property type="term" value="F:DNA binding"/>
    <property type="evidence" value="ECO:0007669"/>
    <property type="project" value="UniProtKB-KW"/>
</dbReference>
<accession>A0AAU7VQ24</accession>
<evidence type="ECO:0000256" key="4">
    <source>
        <dbReference type="ARBA" id="ARBA00023125"/>
    </source>
</evidence>
<evidence type="ECO:0000259" key="8">
    <source>
        <dbReference type="Pfam" id="PF08281"/>
    </source>
</evidence>
<dbReference type="PANTHER" id="PTHR43133:SF51">
    <property type="entry name" value="RNA POLYMERASE SIGMA FACTOR"/>
    <property type="match status" value="1"/>
</dbReference>
<evidence type="ECO:0000256" key="5">
    <source>
        <dbReference type="ARBA" id="ARBA00023163"/>
    </source>
</evidence>
<dbReference type="EMBL" id="CP158367">
    <property type="protein sequence ID" value="XBX76181.1"/>
    <property type="molecule type" value="Genomic_DNA"/>
</dbReference>
<gene>
    <name evidence="9" type="ORF">PRVXT_001360</name>
</gene>
<dbReference type="NCBIfam" id="TIGR02937">
    <property type="entry name" value="sigma70-ECF"/>
    <property type="match status" value="1"/>
</dbReference>
<dbReference type="Pfam" id="PF08281">
    <property type="entry name" value="Sigma70_r4_2"/>
    <property type="match status" value="1"/>
</dbReference>
<dbReference type="PANTHER" id="PTHR43133">
    <property type="entry name" value="RNA POLYMERASE ECF-TYPE SIGMA FACTO"/>
    <property type="match status" value="1"/>
</dbReference>
<organism evidence="9">
    <name type="scientific">Proteinivorax tanatarense</name>
    <dbReference type="NCBI Taxonomy" id="1260629"/>
    <lineage>
        <taxon>Bacteria</taxon>
        <taxon>Bacillati</taxon>
        <taxon>Bacillota</taxon>
        <taxon>Clostridia</taxon>
        <taxon>Eubacteriales</taxon>
        <taxon>Proteinivoracaceae</taxon>
        <taxon>Proteinivorax</taxon>
    </lineage>
</organism>
<reference evidence="9" key="1">
    <citation type="journal article" date="2013" name="Extremophiles">
        <title>Proteinivorax tanatarense gen. nov., sp. nov., an anaerobic, haloalkaliphilic, proteolytic bacterium isolated from a decaying algal bloom, and proposal of Proteinivoraceae fam. nov.</title>
        <authorList>
            <person name="Kevbrin V."/>
            <person name="Boltyanskaya Y."/>
            <person name="Zhilina T."/>
            <person name="Kolganova T."/>
            <person name="Lavrentjeva E."/>
            <person name="Kuznetsov B."/>
        </authorList>
    </citation>
    <scope>NUCLEOTIDE SEQUENCE</scope>
    <source>
        <strain evidence="9">Z-910T</strain>
    </source>
</reference>
<dbReference type="SUPFAM" id="SSF88659">
    <property type="entry name" value="Sigma3 and sigma4 domains of RNA polymerase sigma factors"/>
    <property type="match status" value="1"/>
</dbReference>
<keyword evidence="4 6" id="KW-0238">DNA-binding</keyword>
<dbReference type="PROSITE" id="PS01063">
    <property type="entry name" value="SIGMA70_ECF"/>
    <property type="match status" value="1"/>
</dbReference>
<evidence type="ECO:0000256" key="1">
    <source>
        <dbReference type="ARBA" id="ARBA00010641"/>
    </source>
</evidence>
<evidence type="ECO:0000259" key="7">
    <source>
        <dbReference type="Pfam" id="PF04542"/>
    </source>
</evidence>
<dbReference type="InterPro" id="IPR007627">
    <property type="entry name" value="RNA_pol_sigma70_r2"/>
</dbReference>
<dbReference type="GO" id="GO:0006950">
    <property type="term" value="P:response to stress"/>
    <property type="evidence" value="ECO:0007669"/>
    <property type="project" value="UniProtKB-ARBA"/>
</dbReference>
<protein>
    <recommendedName>
        <fullName evidence="6">RNA polymerase sigma factor</fullName>
    </recommendedName>
</protein>
<dbReference type="GO" id="GO:0016987">
    <property type="term" value="F:sigma factor activity"/>
    <property type="evidence" value="ECO:0007669"/>
    <property type="project" value="UniProtKB-KW"/>
</dbReference>
<evidence type="ECO:0000256" key="2">
    <source>
        <dbReference type="ARBA" id="ARBA00023015"/>
    </source>
</evidence>
<keyword evidence="2 6" id="KW-0805">Transcription regulation</keyword>
<dbReference type="InterPro" id="IPR014284">
    <property type="entry name" value="RNA_pol_sigma-70_dom"/>
</dbReference>
<dbReference type="RefSeq" id="WP_350344915.1">
    <property type="nucleotide sequence ID" value="NZ_CP158367.1"/>
</dbReference>
<dbReference type="SUPFAM" id="SSF88946">
    <property type="entry name" value="Sigma2 domain of RNA polymerase sigma factors"/>
    <property type="match status" value="1"/>
</dbReference>
<feature type="domain" description="RNA polymerase sigma-70 region 2" evidence="7">
    <location>
        <begin position="19"/>
        <end position="80"/>
    </location>
</feature>
<evidence type="ECO:0000313" key="9">
    <source>
        <dbReference type="EMBL" id="XBX76181.1"/>
    </source>
</evidence>
<dbReference type="CDD" id="cd06171">
    <property type="entry name" value="Sigma70_r4"/>
    <property type="match status" value="1"/>
</dbReference>
<feature type="domain" description="RNA polymerase sigma factor 70 region 4 type 2" evidence="8">
    <location>
        <begin position="118"/>
        <end position="167"/>
    </location>
</feature>
<comment type="similarity">
    <text evidence="1 6">Belongs to the sigma-70 factor family. ECF subfamily.</text>
</comment>
<dbReference type="InterPro" id="IPR013325">
    <property type="entry name" value="RNA_pol_sigma_r2"/>
</dbReference>
<evidence type="ECO:0000256" key="6">
    <source>
        <dbReference type="RuleBase" id="RU000716"/>
    </source>
</evidence>
<evidence type="ECO:0000256" key="3">
    <source>
        <dbReference type="ARBA" id="ARBA00023082"/>
    </source>
</evidence>
<name>A0AAU7VQ24_9FIRM</name>
<dbReference type="Gene3D" id="1.10.1740.10">
    <property type="match status" value="1"/>
</dbReference>
<keyword evidence="5 6" id="KW-0804">Transcription</keyword>
<dbReference type="InterPro" id="IPR039425">
    <property type="entry name" value="RNA_pol_sigma-70-like"/>
</dbReference>
<dbReference type="Gene3D" id="1.10.10.10">
    <property type="entry name" value="Winged helix-like DNA-binding domain superfamily/Winged helix DNA-binding domain"/>
    <property type="match status" value="1"/>
</dbReference>
<dbReference type="AlphaFoldDB" id="A0AAU7VQ24"/>
<dbReference type="GO" id="GO:0006352">
    <property type="term" value="P:DNA-templated transcription initiation"/>
    <property type="evidence" value="ECO:0007669"/>
    <property type="project" value="InterPro"/>
</dbReference>
<dbReference type="InterPro" id="IPR013249">
    <property type="entry name" value="RNA_pol_sigma70_r4_t2"/>
</dbReference>
<dbReference type="InterPro" id="IPR013324">
    <property type="entry name" value="RNA_pol_sigma_r3/r4-like"/>
</dbReference>
<proteinExistence type="inferred from homology"/>
<dbReference type="Pfam" id="PF04542">
    <property type="entry name" value="Sigma70_r2"/>
    <property type="match status" value="1"/>
</dbReference>